<reference evidence="2 3" key="1">
    <citation type="submission" date="2018-01" db="EMBL/GenBank/DDBJ databases">
        <title>A novel member of the phylum Bacteroidetes isolated from glacier ice.</title>
        <authorList>
            <person name="Liu Q."/>
            <person name="Xin Y.-H."/>
        </authorList>
    </citation>
    <scope>NUCLEOTIDE SEQUENCE [LARGE SCALE GENOMIC DNA]</scope>
    <source>
        <strain evidence="2 3">RB1R16</strain>
    </source>
</reference>
<dbReference type="Gene3D" id="2.60.40.10">
    <property type="entry name" value="Immunoglobulins"/>
    <property type="match status" value="1"/>
</dbReference>
<comment type="caution">
    <text evidence="2">The sequence shown here is derived from an EMBL/GenBank/DDBJ whole genome shotgun (WGS) entry which is preliminary data.</text>
</comment>
<dbReference type="InterPro" id="IPR008964">
    <property type="entry name" value="Invasin/intimin_cell_adhesion"/>
</dbReference>
<dbReference type="SUPFAM" id="SSF49373">
    <property type="entry name" value="Invasin/intimin cell-adhesion fragments"/>
    <property type="match status" value="2"/>
</dbReference>
<gene>
    <name evidence="2" type="ORF">CJD36_000635</name>
</gene>
<feature type="domain" description="BIG2" evidence="1">
    <location>
        <begin position="116"/>
        <end position="165"/>
    </location>
</feature>
<dbReference type="Pfam" id="PF13585">
    <property type="entry name" value="CHU_C"/>
    <property type="match status" value="1"/>
</dbReference>
<dbReference type="NCBIfam" id="TIGR04131">
    <property type="entry name" value="Bac_Flav_CTERM"/>
    <property type="match status" value="1"/>
</dbReference>
<dbReference type="Proteomes" id="UP000239872">
    <property type="component" value="Unassembled WGS sequence"/>
</dbReference>
<protein>
    <recommendedName>
        <fullName evidence="1">BIG2 domain-containing protein</fullName>
    </recommendedName>
</protein>
<evidence type="ECO:0000313" key="3">
    <source>
        <dbReference type="Proteomes" id="UP000239872"/>
    </source>
</evidence>
<dbReference type="InterPro" id="IPR026341">
    <property type="entry name" value="T9SS_type_B"/>
</dbReference>
<dbReference type="Pfam" id="PF02368">
    <property type="entry name" value="Big_2"/>
    <property type="match status" value="1"/>
</dbReference>
<sequence>MAPTAITTSLTNNTATVTGNGVASLILYPDIATTTGVNLCVGDQSTFTQTTPGGTWSSSDASIATVSSSTGMSIVVTAVSSGTANISYTAAAGYWSFVTVTVNTAPAPIAGPSNVCVSQTINMTDITPAGTWSSANTSIATIASTGVLTGVTPGTVIISYTLPTGCSDTATVIVNPFPAPIGGTLSVCMGSVTTLTDAVPGGTWSSVTTTVATIDPVTGMVTPVSPGVTTIAYGFTASCFLTTTVTVNALPFIGPLTSTNPTTCGGSDGSISFAGPTLGVSYLVNYDFNGTLASPITVPVGSSGQLVINMPSTGLLLAGTYSNIYITNTTTGCVSAPAGPITLTDPPIPPTPEITSVPICFHQTLFLEATDALGGGTYAWTGPDGFTSGIYNPSIVGAGYNNTGTYSVIYTLQNCVSLPGTINITIQAPPQLTNVTPSQTIPYGTSIQLYATNALYYTWTPNDGTLNDPNINFPIATPFTTTTYTVYGMNQYGCRDTAYVTIVVDSVFHGVIPTAFTPNGDGRNDIFHPIGFDFHRIVEFTVFNRWGQQIFYSNNINDGWDGTFNGVPQEMGTYYYNIIVAQPDGMMENKIYKGSVTLIR</sequence>
<dbReference type="InterPro" id="IPR003343">
    <property type="entry name" value="Big_2"/>
</dbReference>
<dbReference type="EMBL" id="PPSL01000001">
    <property type="protein sequence ID" value="PQJ12298.1"/>
    <property type="molecule type" value="Genomic_DNA"/>
</dbReference>
<keyword evidence="3" id="KW-1185">Reference proteome</keyword>
<dbReference type="InterPro" id="IPR013783">
    <property type="entry name" value="Ig-like_fold"/>
</dbReference>
<proteinExistence type="predicted"/>
<dbReference type="AlphaFoldDB" id="A0A2S7T032"/>
<dbReference type="Gene3D" id="2.60.40.1080">
    <property type="match status" value="2"/>
</dbReference>
<evidence type="ECO:0000313" key="2">
    <source>
        <dbReference type="EMBL" id="PQJ12298.1"/>
    </source>
</evidence>
<evidence type="ECO:0000259" key="1">
    <source>
        <dbReference type="Pfam" id="PF02368"/>
    </source>
</evidence>
<name>A0A2S7T032_9BACT</name>
<accession>A0A2S7T032</accession>
<organism evidence="2 3">
    <name type="scientific">Flavipsychrobacter stenotrophus</name>
    <dbReference type="NCBI Taxonomy" id="2077091"/>
    <lineage>
        <taxon>Bacteria</taxon>
        <taxon>Pseudomonadati</taxon>
        <taxon>Bacteroidota</taxon>
        <taxon>Chitinophagia</taxon>
        <taxon>Chitinophagales</taxon>
        <taxon>Chitinophagaceae</taxon>
        <taxon>Flavipsychrobacter</taxon>
    </lineage>
</organism>